<dbReference type="Pfam" id="PF13407">
    <property type="entry name" value="Peripla_BP_4"/>
    <property type="match status" value="1"/>
</dbReference>
<organism evidence="5 6">
    <name type="scientific">Chitinophaga niabensis</name>
    <dbReference type="NCBI Taxonomy" id="536979"/>
    <lineage>
        <taxon>Bacteria</taxon>
        <taxon>Pseudomonadati</taxon>
        <taxon>Bacteroidota</taxon>
        <taxon>Chitinophagia</taxon>
        <taxon>Chitinophagales</taxon>
        <taxon>Chitinophagaceae</taxon>
        <taxon>Chitinophaga</taxon>
    </lineage>
</organism>
<dbReference type="STRING" id="536979.SAMN04488055_3097"/>
<dbReference type="PANTHER" id="PTHR30146:SF144">
    <property type="entry name" value="LACI-FAMILY TRANSCRIPTION REGULATOR"/>
    <property type="match status" value="1"/>
</dbReference>
<dbReference type="SMART" id="SM00354">
    <property type="entry name" value="HTH_LACI"/>
    <property type="match status" value="1"/>
</dbReference>
<keyword evidence="1" id="KW-0805">Transcription regulation</keyword>
<dbReference type="EMBL" id="FSRA01000001">
    <property type="protein sequence ID" value="SIO13203.1"/>
    <property type="molecule type" value="Genomic_DNA"/>
</dbReference>
<dbReference type="InterPro" id="IPR025997">
    <property type="entry name" value="SBP_2_dom"/>
</dbReference>
<dbReference type="Pfam" id="PF00356">
    <property type="entry name" value="LacI"/>
    <property type="match status" value="1"/>
</dbReference>
<evidence type="ECO:0000256" key="1">
    <source>
        <dbReference type="ARBA" id="ARBA00023015"/>
    </source>
</evidence>
<dbReference type="PANTHER" id="PTHR30146">
    <property type="entry name" value="LACI-RELATED TRANSCRIPTIONAL REPRESSOR"/>
    <property type="match status" value="1"/>
</dbReference>
<accession>A0A1N6H067</accession>
<feature type="domain" description="HTH lacI-type" evidence="4">
    <location>
        <begin position="16"/>
        <end position="70"/>
    </location>
</feature>
<keyword evidence="6" id="KW-1185">Reference proteome</keyword>
<dbReference type="SUPFAM" id="SSF53822">
    <property type="entry name" value="Periplasmic binding protein-like I"/>
    <property type="match status" value="1"/>
</dbReference>
<dbReference type="GO" id="GO:0000976">
    <property type="term" value="F:transcription cis-regulatory region binding"/>
    <property type="evidence" value="ECO:0007669"/>
    <property type="project" value="TreeGrafter"/>
</dbReference>
<proteinExistence type="predicted"/>
<dbReference type="RefSeq" id="WP_074240087.1">
    <property type="nucleotide sequence ID" value="NZ_FSRA01000001.1"/>
</dbReference>
<dbReference type="PROSITE" id="PS00356">
    <property type="entry name" value="HTH_LACI_1"/>
    <property type="match status" value="1"/>
</dbReference>
<dbReference type="GO" id="GO:0003700">
    <property type="term" value="F:DNA-binding transcription factor activity"/>
    <property type="evidence" value="ECO:0007669"/>
    <property type="project" value="TreeGrafter"/>
</dbReference>
<evidence type="ECO:0000259" key="4">
    <source>
        <dbReference type="PROSITE" id="PS50932"/>
    </source>
</evidence>
<keyword evidence="2" id="KW-0238">DNA-binding</keyword>
<gene>
    <name evidence="5" type="ORF">SAMN04488055_3097</name>
</gene>
<evidence type="ECO:0000313" key="5">
    <source>
        <dbReference type="EMBL" id="SIO13203.1"/>
    </source>
</evidence>
<dbReference type="Gene3D" id="3.40.50.2300">
    <property type="match status" value="2"/>
</dbReference>
<dbReference type="OrthoDB" id="628703at2"/>
<dbReference type="InterPro" id="IPR028082">
    <property type="entry name" value="Peripla_BP_I"/>
</dbReference>
<sequence length="360" mass="41032">MKLSNKDKDNRNNQLSGIKEIARRANVSIATVDRVIHNRTGIAKKTKEKILDIIKELNYQPNIHARRLALAKQFRIATLIPQRSKETSYWEGPLKGIDTASAEISQYGVVLEKFFYDQDSISSFQQQSQLVLKSKPDGILLAPSFIEESVSFVQKCQKQNIPYVLMDSDLPVEGSLAYIGPQLNASGNLSAHLISYLIGKNDSILIVNISKELDGQHHLLKKEEGFRNYFRTHRWDNKILKININKTDPKSIEKGLSTVFKENQGIKVVFVTNSRVSNVAAFVKDLDRKVILVGYDFVNENIEYIEKGVIDFLICQKPLEQAYKGVMTLYQHLAASAPVEKVTFMPIDIITRENYKFYNY</sequence>
<evidence type="ECO:0000256" key="2">
    <source>
        <dbReference type="ARBA" id="ARBA00023125"/>
    </source>
</evidence>
<evidence type="ECO:0000256" key="3">
    <source>
        <dbReference type="ARBA" id="ARBA00023163"/>
    </source>
</evidence>
<dbReference type="PROSITE" id="PS50932">
    <property type="entry name" value="HTH_LACI_2"/>
    <property type="match status" value="1"/>
</dbReference>
<dbReference type="InterPro" id="IPR010982">
    <property type="entry name" value="Lambda_DNA-bd_dom_sf"/>
</dbReference>
<dbReference type="SUPFAM" id="SSF47413">
    <property type="entry name" value="lambda repressor-like DNA-binding domains"/>
    <property type="match status" value="1"/>
</dbReference>
<protein>
    <submittedName>
        <fullName evidence="5">Transcriptional regulator, LacI family</fullName>
    </submittedName>
</protein>
<dbReference type="CDD" id="cd01392">
    <property type="entry name" value="HTH_LacI"/>
    <property type="match status" value="1"/>
</dbReference>
<name>A0A1N6H067_9BACT</name>
<dbReference type="Proteomes" id="UP000185003">
    <property type="component" value="Unassembled WGS sequence"/>
</dbReference>
<dbReference type="Gene3D" id="1.10.260.40">
    <property type="entry name" value="lambda repressor-like DNA-binding domains"/>
    <property type="match status" value="1"/>
</dbReference>
<evidence type="ECO:0000313" key="6">
    <source>
        <dbReference type="Proteomes" id="UP000185003"/>
    </source>
</evidence>
<dbReference type="AlphaFoldDB" id="A0A1N6H067"/>
<dbReference type="InterPro" id="IPR000843">
    <property type="entry name" value="HTH_LacI"/>
</dbReference>
<keyword evidence="3" id="KW-0804">Transcription</keyword>
<reference evidence="5 6" key="1">
    <citation type="submission" date="2016-11" db="EMBL/GenBank/DDBJ databases">
        <authorList>
            <person name="Jaros S."/>
            <person name="Januszkiewicz K."/>
            <person name="Wedrychowicz H."/>
        </authorList>
    </citation>
    <scope>NUCLEOTIDE SEQUENCE [LARGE SCALE GENOMIC DNA]</scope>
    <source>
        <strain evidence="5 6">DSM 24787</strain>
    </source>
</reference>